<feature type="domain" description="IspG TIM-barrel" evidence="8">
    <location>
        <begin position="1"/>
        <end position="101"/>
    </location>
</feature>
<evidence type="ECO:0000256" key="5">
    <source>
        <dbReference type="ARBA" id="ARBA00023004"/>
    </source>
</evidence>
<name>A0A645F2S7_9ZZZZ</name>
<keyword evidence="2" id="KW-0004">4Fe-4S</keyword>
<evidence type="ECO:0000259" key="8">
    <source>
        <dbReference type="Pfam" id="PF04551"/>
    </source>
</evidence>
<sequence length="284" mass="32071">MKEAAYEWIKMAEENDFNQIVVSLKASNTKVMTEAYRLLYNQMVSDGKIYPLHLGVTEAGNGDSGRIKSAVGLSTLLKDGIGETIRVSLTESPVNEIPVAKYIANYFKFNSPNKVDNHFLFEEKSWDEFILSAACRIGPFLMDNKIEDFTIEHKESELFTLEQISFLKDEILQAARKKFTKPEYIACPGCGRTLFNLEDTFEEVKRRTSHLVGFNIAVMGCIVNGPGEMADADYGYVGEGRGKVCIYRGKTPVYRSVPQDQAIDKLLELIEEDIRNKVARPRNV</sequence>
<dbReference type="GO" id="GO:0046872">
    <property type="term" value="F:metal ion binding"/>
    <property type="evidence" value="ECO:0007669"/>
    <property type="project" value="UniProtKB-KW"/>
</dbReference>
<dbReference type="EC" id="1.17.7.1" evidence="10"/>
<dbReference type="GO" id="GO:0051539">
    <property type="term" value="F:4 iron, 4 sulfur cluster binding"/>
    <property type="evidence" value="ECO:0007669"/>
    <property type="project" value="UniProtKB-KW"/>
</dbReference>
<evidence type="ECO:0000256" key="4">
    <source>
        <dbReference type="ARBA" id="ARBA00023002"/>
    </source>
</evidence>
<dbReference type="InterPro" id="IPR004588">
    <property type="entry name" value="IspG_bac-typ"/>
</dbReference>
<feature type="domain" description="IspG C-terminal" evidence="9">
    <location>
        <begin position="183"/>
        <end position="272"/>
    </location>
</feature>
<evidence type="ECO:0000259" key="9">
    <source>
        <dbReference type="Pfam" id="PF26540"/>
    </source>
</evidence>
<dbReference type="AlphaFoldDB" id="A0A645F2S7"/>
<evidence type="ECO:0000256" key="3">
    <source>
        <dbReference type="ARBA" id="ARBA00022723"/>
    </source>
</evidence>
<dbReference type="Pfam" id="PF04551">
    <property type="entry name" value="GcpE"/>
    <property type="match status" value="1"/>
</dbReference>
<reference evidence="10" key="1">
    <citation type="submission" date="2019-08" db="EMBL/GenBank/DDBJ databases">
        <authorList>
            <person name="Kucharzyk K."/>
            <person name="Murdoch R.W."/>
            <person name="Higgins S."/>
            <person name="Loffler F."/>
        </authorList>
    </citation>
    <scope>NUCLEOTIDE SEQUENCE</scope>
</reference>
<protein>
    <submittedName>
        <fullName evidence="10">4-hydroxy-3-methylbut-2-en-1-yl diphosphate synthase (Ferredoxin)</fullName>
        <ecNumber evidence="10">1.17.7.1</ecNumber>
    </submittedName>
</protein>
<keyword evidence="5" id="KW-0408">Iron</keyword>
<dbReference type="GO" id="GO:0016114">
    <property type="term" value="P:terpenoid biosynthetic process"/>
    <property type="evidence" value="ECO:0007669"/>
    <property type="project" value="InterPro"/>
</dbReference>
<dbReference type="InterPro" id="IPR058579">
    <property type="entry name" value="IspG_C"/>
</dbReference>
<accession>A0A645F2S7</accession>
<dbReference type="SUPFAM" id="SSF56014">
    <property type="entry name" value="Nitrite and sulphite reductase 4Fe-4S domain-like"/>
    <property type="match status" value="1"/>
</dbReference>
<dbReference type="InterPro" id="IPR045854">
    <property type="entry name" value="NO2/SO3_Rdtase_4Fe4S_sf"/>
</dbReference>
<dbReference type="Gene3D" id="3.20.20.20">
    <property type="entry name" value="Dihydropteroate synthase-like"/>
    <property type="match status" value="1"/>
</dbReference>
<keyword evidence="3" id="KW-0479">Metal-binding</keyword>
<organism evidence="10">
    <name type="scientific">bioreactor metagenome</name>
    <dbReference type="NCBI Taxonomy" id="1076179"/>
    <lineage>
        <taxon>unclassified sequences</taxon>
        <taxon>metagenomes</taxon>
        <taxon>ecological metagenomes</taxon>
    </lineage>
</organism>
<dbReference type="Pfam" id="PF26540">
    <property type="entry name" value="GcpE_C"/>
    <property type="match status" value="1"/>
</dbReference>
<evidence type="ECO:0000256" key="1">
    <source>
        <dbReference type="ARBA" id="ARBA00001966"/>
    </source>
</evidence>
<dbReference type="InterPro" id="IPR058578">
    <property type="entry name" value="IspG_TIM"/>
</dbReference>
<dbReference type="PANTHER" id="PTHR30454:SF0">
    <property type="entry name" value="4-HYDROXY-3-METHYLBUT-2-EN-1-YL DIPHOSPHATE SYNTHASE (FERREDOXIN), CHLOROPLASTIC"/>
    <property type="match status" value="1"/>
</dbReference>
<evidence type="ECO:0000256" key="6">
    <source>
        <dbReference type="ARBA" id="ARBA00023014"/>
    </source>
</evidence>
<comment type="cofactor">
    <cofactor evidence="1">
        <name>[4Fe-4S] cluster</name>
        <dbReference type="ChEBI" id="CHEBI:49883"/>
    </cofactor>
</comment>
<proteinExistence type="predicted"/>
<evidence type="ECO:0000256" key="7">
    <source>
        <dbReference type="ARBA" id="ARBA00023229"/>
    </source>
</evidence>
<gene>
    <name evidence="10" type="primary">ispG_37</name>
    <name evidence="10" type="ORF">SDC9_155810</name>
</gene>
<dbReference type="EMBL" id="VSSQ01054585">
    <property type="protein sequence ID" value="MPN08527.1"/>
    <property type="molecule type" value="Genomic_DNA"/>
</dbReference>
<dbReference type="InterPro" id="IPR011005">
    <property type="entry name" value="Dihydropteroate_synth-like_sf"/>
</dbReference>
<dbReference type="PANTHER" id="PTHR30454">
    <property type="entry name" value="4-HYDROXY-3-METHYLBUT-2-EN-1-YL DIPHOSPHATE SYNTHASE"/>
    <property type="match status" value="1"/>
</dbReference>
<keyword evidence="7" id="KW-0414">Isoprene biosynthesis</keyword>
<dbReference type="GO" id="GO:0046429">
    <property type="term" value="F:4-hydroxy-3-methylbut-2-en-1-yl diphosphate synthase activity (ferredoxin)"/>
    <property type="evidence" value="ECO:0007669"/>
    <property type="project" value="UniProtKB-EC"/>
</dbReference>
<keyword evidence="4 10" id="KW-0560">Oxidoreductase</keyword>
<dbReference type="GO" id="GO:0019288">
    <property type="term" value="P:isopentenyl diphosphate biosynthetic process, methylerythritol 4-phosphate pathway"/>
    <property type="evidence" value="ECO:0007669"/>
    <property type="project" value="TreeGrafter"/>
</dbReference>
<comment type="caution">
    <text evidence="10">The sequence shown here is derived from an EMBL/GenBank/DDBJ whole genome shotgun (WGS) entry which is preliminary data.</text>
</comment>
<dbReference type="Gene3D" id="3.30.413.10">
    <property type="entry name" value="Sulfite Reductase Hemoprotein, domain 1"/>
    <property type="match status" value="1"/>
</dbReference>
<evidence type="ECO:0000256" key="2">
    <source>
        <dbReference type="ARBA" id="ARBA00022485"/>
    </source>
</evidence>
<evidence type="ECO:0000313" key="10">
    <source>
        <dbReference type="EMBL" id="MPN08527.1"/>
    </source>
</evidence>
<keyword evidence="6" id="KW-0411">Iron-sulfur</keyword>